<sequence length="141" mass="15957">STARRTRQPSSQYVKLLEGQWATINTGHAIPIADRRINADGTVTQTISYRKVTSSLKLRAHIRDNTVYLTLRPKNEQLSEQGGGVIETQSIETNLTIGLDQWTEIGGTQELESSSEQGITYSTRRKQKNERRVFIKVELLK</sequence>
<proteinExistence type="predicted"/>
<reference evidence="2" key="1">
    <citation type="submission" date="2018-06" db="EMBL/GenBank/DDBJ databases">
        <authorList>
            <person name="Zhirakovskaya E."/>
        </authorList>
    </citation>
    <scope>NUCLEOTIDE SEQUENCE</scope>
</reference>
<name>A0A3B1AN84_9ZZZZ</name>
<organism evidence="2">
    <name type="scientific">hydrothermal vent metagenome</name>
    <dbReference type="NCBI Taxonomy" id="652676"/>
    <lineage>
        <taxon>unclassified sequences</taxon>
        <taxon>metagenomes</taxon>
        <taxon>ecological metagenomes</taxon>
    </lineage>
</organism>
<dbReference type="Pfam" id="PF00263">
    <property type="entry name" value="Secretin"/>
    <property type="match status" value="1"/>
</dbReference>
<gene>
    <name evidence="2" type="ORF">MNBD_GAMMA25-2671</name>
</gene>
<dbReference type="AlphaFoldDB" id="A0A3B1AN84"/>
<evidence type="ECO:0000313" key="2">
    <source>
        <dbReference type="EMBL" id="VAX07399.1"/>
    </source>
</evidence>
<feature type="domain" description="Type II/III secretion system secretin-like" evidence="1">
    <location>
        <begin position="10"/>
        <end position="116"/>
    </location>
</feature>
<protein>
    <recommendedName>
        <fullName evidence="1">Type II/III secretion system secretin-like domain-containing protein</fullName>
    </recommendedName>
</protein>
<dbReference type="EMBL" id="UOFY01000015">
    <property type="protein sequence ID" value="VAX07399.1"/>
    <property type="molecule type" value="Genomic_DNA"/>
</dbReference>
<dbReference type="GO" id="GO:0009306">
    <property type="term" value="P:protein secretion"/>
    <property type="evidence" value="ECO:0007669"/>
    <property type="project" value="InterPro"/>
</dbReference>
<dbReference type="InterPro" id="IPR004846">
    <property type="entry name" value="T2SS/T3SS_dom"/>
</dbReference>
<accession>A0A3B1AN84</accession>
<evidence type="ECO:0000259" key="1">
    <source>
        <dbReference type="Pfam" id="PF00263"/>
    </source>
</evidence>
<feature type="non-terminal residue" evidence="2">
    <location>
        <position position="1"/>
    </location>
</feature>